<dbReference type="Proteomes" id="UP001165143">
    <property type="component" value="Unassembled WGS sequence"/>
</dbReference>
<dbReference type="Gene3D" id="3.40.50.300">
    <property type="entry name" value="P-loop containing nucleotide triphosphate hydrolases"/>
    <property type="match status" value="1"/>
</dbReference>
<accession>A0A9W6PPI4</accession>
<feature type="region of interest" description="Disordered" evidence="1">
    <location>
        <begin position="1"/>
        <end position="24"/>
    </location>
</feature>
<sequence>MGVPPCSGGSGAETPAGPSGPQLPSPEQIVAWIWREDGGLVVHAKVVTRAAVLTAVIDACPHGVATAEQAERLVEDILAAPGHAVRLPDQGAVHMSHSQRYTHTTILAAEQAITETATARLGEGAAQLTPAAADLAMATFEAGRGFSLSEEQRAVVTRLLTAGHGLDVVVGVAGAGKTTLMDAARTGWEAAGLTVRGAATAAVAAANLSSEAGIDSSTGAGWLRPGGPGLAGVDVLVVDEGAMVDDRQVAELLRLAEAGGTKVVLIGDPLQLRAIGVGGFAAAHALVDGPVLAENRRQWDAAERAALEVWCQGGRTSALAAWVEAGHVHAAADAEQAPTPRC</sequence>
<dbReference type="EMBL" id="BSRX01000062">
    <property type="protein sequence ID" value="GLW58885.1"/>
    <property type="molecule type" value="Genomic_DNA"/>
</dbReference>
<dbReference type="OrthoDB" id="4524286at2"/>
<name>A0A9W6PPI4_9ACTN</name>
<organism evidence="2 3">
    <name type="scientific">Kitasatospora phosalacinea</name>
    <dbReference type="NCBI Taxonomy" id="2065"/>
    <lineage>
        <taxon>Bacteria</taxon>
        <taxon>Bacillati</taxon>
        <taxon>Actinomycetota</taxon>
        <taxon>Actinomycetes</taxon>
        <taxon>Kitasatosporales</taxon>
        <taxon>Streptomycetaceae</taxon>
        <taxon>Kitasatospora</taxon>
    </lineage>
</organism>
<evidence type="ECO:0000313" key="2">
    <source>
        <dbReference type="EMBL" id="GLW58885.1"/>
    </source>
</evidence>
<dbReference type="AlphaFoldDB" id="A0A9W6PPI4"/>
<gene>
    <name evidence="2" type="ORF">Kpho01_68950</name>
</gene>
<dbReference type="SUPFAM" id="SSF52540">
    <property type="entry name" value="P-loop containing nucleoside triphosphate hydrolases"/>
    <property type="match status" value="1"/>
</dbReference>
<dbReference type="RefSeq" id="WP_033254678.1">
    <property type="nucleotide sequence ID" value="NZ_BSRX01000062.1"/>
</dbReference>
<evidence type="ECO:0000256" key="1">
    <source>
        <dbReference type="SAM" id="MobiDB-lite"/>
    </source>
</evidence>
<evidence type="ECO:0000313" key="3">
    <source>
        <dbReference type="Proteomes" id="UP001165143"/>
    </source>
</evidence>
<protein>
    <recommendedName>
        <fullName evidence="4">AAA family ATPase</fullName>
    </recommendedName>
</protein>
<evidence type="ECO:0008006" key="4">
    <source>
        <dbReference type="Google" id="ProtNLM"/>
    </source>
</evidence>
<dbReference type="Pfam" id="PF13604">
    <property type="entry name" value="AAA_30"/>
    <property type="match status" value="1"/>
</dbReference>
<dbReference type="InterPro" id="IPR027417">
    <property type="entry name" value="P-loop_NTPase"/>
</dbReference>
<comment type="caution">
    <text evidence="2">The sequence shown here is derived from an EMBL/GenBank/DDBJ whole genome shotgun (WGS) entry which is preliminary data.</text>
</comment>
<reference evidence="2" key="1">
    <citation type="submission" date="2023-02" db="EMBL/GenBank/DDBJ databases">
        <title>Kitasatospora phosalacinea NBRC 14362.</title>
        <authorList>
            <person name="Ichikawa N."/>
            <person name="Sato H."/>
            <person name="Tonouchi N."/>
        </authorList>
    </citation>
    <scope>NUCLEOTIDE SEQUENCE</scope>
    <source>
        <strain evidence="2">NBRC 14362</strain>
    </source>
</reference>
<proteinExistence type="predicted"/>